<name>A0A975F1Z7_9SPIR</name>
<dbReference type="SUPFAM" id="SSF101898">
    <property type="entry name" value="NHL repeat"/>
    <property type="match status" value="1"/>
</dbReference>
<accession>A0A975F1Z7</accession>
<evidence type="ECO:0000313" key="2">
    <source>
        <dbReference type="Proteomes" id="UP000671995"/>
    </source>
</evidence>
<protein>
    <submittedName>
        <fullName evidence="1">Uncharacterized protein</fullName>
    </submittedName>
</protein>
<reference evidence="1" key="2">
    <citation type="journal article" date="2021" name="Microbiol. Resour. Announc.">
        <title>Complete Genome Sequences of Three Human Oral Treponema parvum Isolates.</title>
        <authorList>
            <person name="Zeng H."/>
            <person name="Watt R.M."/>
        </authorList>
    </citation>
    <scope>NUCLEOTIDE SEQUENCE</scope>
    <source>
        <strain evidence="1">ATCC 700773</strain>
    </source>
</reference>
<proteinExistence type="predicted"/>
<evidence type="ECO:0000313" key="1">
    <source>
        <dbReference type="EMBL" id="QTQ12918.1"/>
    </source>
</evidence>
<dbReference type="Proteomes" id="UP000671995">
    <property type="component" value="Chromosome"/>
</dbReference>
<dbReference type="Gene3D" id="2.120.10.30">
    <property type="entry name" value="TolB, C-terminal domain"/>
    <property type="match status" value="1"/>
</dbReference>
<reference evidence="1" key="1">
    <citation type="submission" date="2020-05" db="EMBL/GenBank/DDBJ databases">
        <authorList>
            <person name="Zeng H."/>
            <person name="Chan Y.K."/>
            <person name="Watt R.M."/>
        </authorList>
    </citation>
    <scope>NUCLEOTIDE SEQUENCE</scope>
    <source>
        <strain evidence="1">ATCC 700773</strain>
    </source>
</reference>
<organism evidence="1 2">
    <name type="scientific">Treponema parvum</name>
    <dbReference type="NCBI Taxonomy" id="138851"/>
    <lineage>
        <taxon>Bacteria</taxon>
        <taxon>Pseudomonadati</taxon>
        <taxon>Spirochaetota</taxon>
        <taxon>Spirochaetia</taxon>
        <taxon>Spirochaetales</taxon>
        <taxon>Treponemataceae</taxon>
        <taxon>Treponema</taxon>
    </lineage>
</organism>
<dbReference type="AlphaFoldDB" id="A0A975F1Z7"/>
<dbReference type="InterPro" id="IPR011042">
    <property type="entry name" value="6-blade_b-propeller_TolB-like"/>
</dbReference>
<dbReference type="InterPro" id="IPR058072">
    <property type="entry name" value="LIC12708-like"/>
</dbReference>
<gene>
    <name evidence="1" type="ORF">HRI96_08085</name>
</gene>
<dbReference type="NCBIfam" id="NF047780">
    <property type="entry name" value="LIC12708_fam"/>
    <property type="match status" value="1"/>
</dbReference>
<dbReference type="EMBL" id="CP054257">
    <property type="protein sequence ID" value="QTQ12918.1"/>
    <property type="molecule type" value="Genomic_DNA"/>
</dbReference>
<sequence>MFFSALFCAVFFSSCTDSGVSNIVDSEKLFVLEYGKFDNQIDLFNISSVGPMSTFISMKDGFFYISNGESKKIMEMNSYGDLLTLFYNEENNVRPDFVLSTDTVDSTKKAVSYPFNSPGVITVDSRKCIYVVDSLPQEQQILNTDENLVYRQVVLRFASSGKALDYIGRQGVGGTPFPYIKNIYITRQDELVVVCVTNTGLTVYWFNSSGQLLYVVPINNSDLPNPFAENSTEDYYMAAGNIIPAADNDILYIKIDYFLTHFDQDSKVQSGIDYTNTLLYPINASTGSYSEPLKIPAYEETVSDGFGKVVYMTPYEFIGVTDSGWMFFSLPVSDGYMLQIIQPGGHRVLNRKIKVDSARLLYYTFSLSQTGILSGLFAYPENAAIEWWRIDSLIENLSEG</sequence>